<evidence type="ECO:0000313" key="13">
    <source>
        <dbReference type="EMBL" id="MDB1123175.1"/>
    </source>
</evidence>
<sequence length="295" mass="32496">MNITILGAGSIGSLWACHLANAGHNVSIWSNKPEKSETLLILDNQNPKRFITNSVLQLKSADVILVTVKAWQVKGAISALLEHLAPETIIVFMHNGMGTMDDLPVSLYEHPIVLATTTHGAYKPSQNSICHTGFGSTTLGGYNNLGQRCHFLSDVFENALPSVTWSDSINKALWDKLSINCVINPLTAIHQCLNGDLLQEKFSTLVVQLVSEICAVRHAEKFEINSDVLLTSVHQVISATAKNHSSMQQDISHKKITEIDYINGYLCKVAQRHGISVPTNQELYSQIKNIEQSWS</sequence>
<dbReference type="RefSeq" id="WP_272133578.1">
    <property type="nucleotide sequence ID" value="NZ_JAQLOI010000001.1"/>
</dbReference>
<dbReference type="NCBIfam" id="TIGR00745">
    <property type="entry name" value="apbA_panE"/>
    <property type="match status" value="1"/>
</dbReference>
<dbReference type="SUPFAM" id="SSF51735">
    <property type="entry name" value="NAD(P)-binding Rossmann-fold domains"/>
    <property type="match status" value="1"/>
</dbReference>
<evidence type="ECO:0000256" key="4">
    <source>
        <dbReference type="ARBA" id="ARBA00019465"/>
    </source>
</evidence>
<accession>A0ABT4YNZ8</accession>
<dbReference type="InterPro" id="IPR008927">
    <property type="entry name" value="6-PGluconate_DH-like_C_sf"/>
</dbReference>
<comment type="similarity">
    <text evidence="2 10">Belongs to the ketopantoate reductase family.</text>
</comment>
<name>A0ABT4YNZ8_9VIBR</name>
<evidence type="ECO:0000256" key="1">
    <source>
        <dbReference type="ARBA" id="ARBA00004994"/>
    </source>
</evidence>
<dbReference type="Proteomes" id="UP001210678">
    <property type="component" value="Unassembled WGS sequence"/>
</dbReference>
<feature type="domain" description="Ketopantoate reductase N-terminal" evidence="11">
    <location>
        <begin position="3"/>
        <end position="143"/>
    </location>
</feature>
<dbReference type="EMBL" id="JAQLOI010000001">
    <property type="protein sequence ID" value="MDB1123175.1"/>
    <property type="molecule type" value="Genomic_DNA"/>
</dbReference>
<dbReference type="Pfam" id="PF02558">
    <property type="entry name" value="ApbA"/>
    <property type="match status" value="1"/>
</dbReference>
<feature type="domain" description="Ketopantoate reductase C-terminal" evidence="12">
    <location>
        <begin position="169"/>
        <end position="291"/>
    </location>
</feature>
<dbReference type="NCBIfam" id="NF005087">
    <property type="entry name" value="PRK06522.1-1"/>
    <property type="match status" value="1"/>
</dbReference>
<evidence type="ECO:0000259" key="11">
    <source>
        <dbReference type="Pfam" id="PF02558"/>
    </source>
</evidence>
<evidence type="ECO:0000256" key="5">
    <source>
        <dbReference type="ARBA" id="ARBA00022655"/>
    </source>
</evidence>
<keyword evidence="6 10" id="KW-0521">NADP</keyword>
<evidence type="ECO:0000256" key="2">
    <source>
        <dbReference type="ARBA" id="ARBA00007870"/>
    </source>
</evidence>
<comment type="catalytic activity">
    <reaction evidence="9 10">
        <text>(R)-pantoate + NADP(+) = 2-dehydropantoate + NADPH + H(+)</text>
        <dbReference type="Rhea" id="RHEA:16233"/>
        <dbReference type="ChEBI" id="CHEBI:11561"/>
        <dbReference type="ChEBI" id="CHEBI:15378"/>
        <dbReference type="ChEBI" id="CHEBI:15980"/>
        <dbReference type="ChEBI" id="CHEBI:57783"/>
        <dbReference type="ChEBI" id="CHEBI:58349"/>
        <dbReference type="EC" id="1.1.1.169"/>
    </reaction>
</comment>
<evidence type="ECO:0000256" key="3">
    <source>
        <dbReference type="ARBA" id="ARBA00013014"/>
    </source>
</evidence>
<dbReference type="Gene3D" id="1.10.1040.10">
    <property type="entry name" value="N-(1-d-carboxylethyl)-l-norvaline Dehydrogenase, domain 2"/>
    <property type="match status" value="1"/>
</dbReference>
<dbReference type="InterPro" id="IPR036291">
    <property type="entry name" value="NAD(P)-bd_dom_sf"/>
</dbReference>
<dbReference type="GO" id="GO:0008677">
    <property type="term" value="F:2-dehydropantoate 2-reductase activity"/>
    <property type="evidence" value="ECO:0007669"/>
    <property type="project" value="UniProtKB-EC"/>
</dbReference>
<evidence type="ECO:0000256" key="7">
    <source>
        <dbReference type="ARBA" id="ARBA00023002"/>
    </source>
</evidence>
<comment type="function">
    <text evidence="10">Catalyzes the NADPH-dependent reduction of ketopantoate into pantoic acid.</text>
</comment>
<dbReference type="EC" id="1.1.1.169" evidence="3 10"/>
<dbReference type="InterPro" id="IPR013328">
    <property type="entry name" value="6PGD_dom2"/>
</dbReference>
<evidence type="ECO:0000256" key="8">
    <source>
        <dbReference type="ARBA" id="ARBA00032024"/>
    </source>
</evidence>
<dbReference type="Pfam" id="PF08546">
    <property type="entry name" value="ApbA_C"/>
    <property type="match status" value="1"/>
</dbReference>
<dbReference type="InterPro" id="IPR050838">
    <property type="entry name" value="Ketopantoate_reductase"/>
</dbReference>
<dbReference type="InterPro" id="IPR013332">
    <property type="entry name" value="KPR_N"/>
</dbReference>
<comment type="pathway">
    <text evidence="1 10">Cofactor biosynthesis; (R)-pantothenate biosynthesis; (R)-pantoate from 3-methyl-2-oxobutanoate: step 2/2.</text>
</comment>
<dbReference type="PANTHER" id="PTHR43765">
    <property type="entry name" value="2-DEHYDROPANTOATE 2-REDUCTASE-RELATED"/>
    <property type="match status" value="1"/>
</dbReference>
<dbReference type="Gene3D" id="3.40.50.720">
    <property type="entry name" value="NAD(P)-binding Rossmann-like Domain"/>
    <property type="match status" value="1"/>
</dbReference>
<evidence type="ECO:0000313" key="14">
    <source>
        <dbReference type="Proteomes" id="UP001210678"/>
    </source>
</evidence>
<gene>
    <name evidence="13" type="primary">panE</name>
    <name evidence="13" type="ORF">PGX00_05595</name>
</gene>
<reference evidence="13 14" key="1">
    <citation type="submission" date="2023-01" db="EMBL/GenBank/DDBJ databases">
        <title>Vibrio sp. KJ40-1 sp.nov, isolated from marine algae.</title>
        <authorList>
            <person name="Butt M."/>
            <person name="Kim J.M.J."/>
            <person name="Jeon C.O.C."/>
        </authorList>
    </citation>
    <scope>NUCLEOTIDE SEQUENCE [LARGE SCALE GENOMIC DNA]</scope>
    <source>
        <strain evidence="13 14">KJ40-1</strain>
    </source>
</reference>
<dbReference type="InterPro" id="IPR003710">
    <property type="entry name" value="ApbA"/>
</dbReference>
<keyword evidence="5 10" id="KW-0566">Pantothenate biosynthesis</keyword>
<organism evidence="13 14">
    <name type="scientific">Vibrio algarum</name>
    <dbReference type="NCBI Taxonomy" id="3020714"/>
    <lineage>
        <taxon>Bacteria</taxon>
        <taxon>Pseudomonadati</taxon>
        <taxon>Pseudomonadota</taxon>
        <taxon>Gammaproteobacteria</taxon>
        <taxon>Vibrionales</taxon>
        <taxon>Vibrionaceae</taxon>
        <taxon>Vibrio</taxon>
    </lineage>
</organism>
<evidence type="ECO:0000256" key="10">
    <source>
        <dbReference type="RuleBase" id="RU362068"/>
    </source>
</evidence>
<dbReference type="SUPFAM" id="SSF48179">
    <property type="entry name" value="6-phosphogluconate dehydrogenase C-terminal domain-like"/>
    <property type="match status" value="1"/>
</dbReference>
<dbReference type="PANTHER" id="PTHR43765:SF2">
    <property type="entry name" value="2-DEHYDROPANTOATE 2-REDUCTASE"/>
    <property type="match status" value="1"/>
</dbReference>
<keyword evidence="14" id="KW-1185">Reference proteome</keyword>
<comment type="caution">
    <text evidence="13">The sequence shown here is derived from an EMBL/GenBank/DDBJ whole genome shotgun (WGS) entry which is preliminary data.</text>
</comment>
<evidence type="ECO:0000256" key="6">
    <source>
        <dbReference type="ARBA" id="ARBA00022857"/>
    </source>
</evidence>
<protein>
    <recommendedName>
        <fullName evidence="4 10">2-dehydropantoate 2-reductase</fullName>
        <ecNumber evidence="3 10">1.1.1.169</ecNumber>
    </recommendedName>
    <alternativeName>
        <fullName evidence="8 10">Ketopantoate reductase</fullName>
    </alternativeName>
</protein>
<evidence type="ECO:0000259" key="12">
    <source>
        <dbReference type="Pfam" id="PF08546"/>
    </source>
</evidence>
<dbReference type="InterPro" id="IPR013752">
    <property type="entry name" value="KPA_reductase"/>
</dbReference>
<evidence type="ECO:0000256" key="9">
    <source>
        <dbReference type="ARBA" id="ARBA00048793"/>
    </source>
</evidence>
<keyword evidence="7 10" id="KW-0560">Oxidoreductase</keyword>
<proteinExistence type="inferred from homology"/>